<dbReference type="CDD" id="cd16913">
    <property type="entry name" value="YkuD_like"/>
    <property type="match status" value="1"/>
</dbReference>
<dbReference type="PANTHER" id="PTHR30582">
    <property type="entry name" value="L,D-TRANSPEPTIDASE"/>
    <property type="match status" value="1"/>
</dbReference>
<evidence type="ECO:0000259" key="9">
    <source>
        <dbReference type="PROSITE" id="PS52029"/>
    </source>
</evidence>
<geneLocation type="plasmid" evidence="11">
    <name>prccge525c</name>
</geneLocation>
<evidence type="ECO:0000256" key="4">
    <source>
        <dbReference type="ARBA" id="ARBA00022960"/>
    </source>
</evidence>
<evidence type="ECO:0000313" key="11">
    <source>
        <dbReference type="Proteomes" id="UP000282195"/>
    </source>
</evidence>
<feature type="chain" id="PRO_5017454796" evidence="8">
    <location>
        <begin position="22"/>
        <end position="325"/>
    </location>
</feature>
<dbReference type="InterPro" id="IPR036365">
    <property type="entry name" value="PGBD-like_sf"/>
</dbReference>
<dbReference type="InterPro" id="IPR038063">
    <property type="entry name" value="Transpep_catalytic_dom"/>
</dbReference>
<dbReference type="Gene3D" id="2.40.440.10">
    <property type="entry name" value="L,D-transpeptidase catalytic domain-like"/>
    <property type="match status" value="1"/>
</dbReference>
<dbReference type="InterPro" id="IPR050979">
    <property type="entry name" value="LD-transpeptidase"/>
</dbReference>
<feature type="signal peptide" evidence="8">
    <location>
        <begin position="1"/>
        <end position="21"/>
    </location>
</feature>
<accession>A0A387G5H2</accession>
<evidence type="ECO:0000313" key="10">
    <source>
        <dbReference type="EMBL" id="AYG63251.1"/>
    </source>
</evidence>
<keyword evidence="11" id="KW-1185">Reference proteome</keyword>
<dbReference type="Pfam" id="PF03734">
    <property type="entry name" value="YkuD"/>
    <property type="match status" value="1"/>
</dbReference>
<keyword evidence="6 7" id="KW-0961">Cell wall biogenesis/degradation</keyword>
<dbReference type="GO" id="GO:0071972">
    <property type="term" value="F:peptidoglycan L,D-transpeptidase activity"/>
    <property type="evidence" value="ECO:0007669"/>
    <property type="project" value="TreeGrafter"/>
</dbReference>
<dbReference type="AlphaFoldDB" id="A0A387G5H2"/>
<evidence type="ECO:0000256" key="7">
    <source>
        <dbReference type="PROSITE-ProRule" id="PRU01373"/>
    </source>
</evidence>
<dbReference type="Pfam" id="PF01471">
    <property type="entry name" value="PG_binding_1"/>
    <property type="match status" value="1"/>
</dbReference>
<organism evidence="10 11">
    <name type="scientific">Rhizobium jaguaris</name>
    <dbReference type="NCBI Taxonomy" id="1312183"/>
    <lineage>
        <taxon>Bacteria</taxon>
        <taxon>Pseudomonadati</taxon>
        <taxon>Pseudomonadota</taxon>
        <taxon>Alphaproteobacteria</taxon>
        <taxon>Hyphomicrobiales</taxon>
        <taxon>Rhizobiaceae</taxon>
        <taxon>Rhizobium/Agrobacterium group</taxon>
        <taxon>Rhizobium</taxon>
    </lineage>
</organism>
<dbReference type="GO" id="GO:0005576">
    <property type="term" value="C:extracellular region"/>
    <property type="evidence" value="ECO:0007669"/>
    <property type="project" value="TreeGrafter"/>
</dbReference>
<keyword evidence="5 7" id="KW-0573">Peptidoglycan synthesis</keyword>
<feature type="active site" description="Nucleophile" evidence="7">
    <location>
        <position position="300"/>
    </location>
</feature>
<keyword evidence="10" id="KW-0614">Plasmid</keyword>
<keyword evidence="3" id="KW-0808">Transferase</keyword>
<dbReference type="GO" id="GO:0016740">
    <property type="term" value="F:transferase activity"/>
    <property type="evidence" value="ECO:0007669"/>
    <property type="project" value="UniProtKB-KW"/>
</dbReference>
<proteinExistence type="inferred from homology"/>
<feature type="domain" description="L,D-TPase catalytic" evidence="9">
    <location>
        <begin position="191"/>
        <end position="324"/>
    </location>
</feature>
<dbReference type="UniPathway" id="UPA00219"/>
<dbReference type="PROSITE" id="PS52029">
    <property type="entry name" value="LD_TPASE"/>
    <property type="match status" value="1"/>
</dbReference>
<dbReference type="Proteomes" id="UP000282195">
    <property type="component" value="Plasmid pRCCGE525c"/>
</dbReference>
<dbReference type="GO" id="GO:0018104">
    <property type="term" value="P:peptidoglycan-protein cross-linking"/>
    <property type="evidence" value="ECO:0007669"/>
    <property type="project" value="TreeGrafter"/>
</dbReference>
<dbReference type="InterPro" id="IPR036366">
    <property type="entry name" value="PGBDSf"/>
</dbReference>
<dbReference type="InterPro" id="IPR002477">
    <property type="entry name" value="Peptidoglycan-bd-like"/>
</dbReference>
<gene>
    <name evidence="10" type="ORF">CCGE525_31735</name>
</gene>
<comment type="pathway">
    <text evidence="1 7">Cell wall biogenesis; peptidoglycan biosynthesis.</text>
</comment>
<sequence length="325" mass="34595">MNNAFCLVPIFSLTLAGMAAAATLTAEEVNNAAITSISTDRPANSRSRFDPAIAHLQVLLDRTGSSPGVIDGHNGENLGKAIAGFEIMQHLPVDGKLDPDVIGRLPDDAPAIQPYVISEDDGKDLVDRIPKDYAEQAKMHHLGYTSIAEKLAERFHMDINLFKALNPGASFAAGESVSVAMPGAARSGQVKRIEAHKKSGQVMAFAKDGSLLAAYPATIGSEETPSPTGTHKVKGVARMPPYTYNPKINFQLGSNWKILKLPSGPNNPVGTVWIDLTDPTYGIHGTPNPELIGKAGSHGCVRLTNWDVEELAGMVKPGVVVEFVD</sequence>
<evidence type="ECO:0000256" key="2">
    <source>
        <dbReference type="ARBA" id="ARBA00005992"/>
    </source>
</evidence>
<comment type="similarity">
    <text evidence="2">Belongs to the YkuD family.</text>
</comment>
<protein>
    <submittedName>
        <fullName evidence="10">Murein L,D-transpeptidase</fullName>
    </submittedName>
</protein>
<evidence type="ECO:0000256" key="1">
    <source>
        <dbReference type="ARBA" id="ARBA00004752"/>
    </source>
</evidence>
<keyword evidence="8" id="KW-0732">Signal</keyword>
<keyword evidence="4 7" id="KW-0133">Cell shape</keyword>
<feature type="active site" description="Proton donor/acceptor" evidence="7">
    <location>
        <position position="284"/>
    </location>
</feature>
<name>A0A387G5H2_9HYPH</name>
<dbReference type="GO" id="GO:0071555">
    <property type="term" value="P:cell wall organization"/>
    <property type="evidence" value="ECO:0007669"/>
    <property type="project" value="UniProtKB-UniRule"/>
</dbReference>
<dbReference type="SUPFAM" id="SSF141523">
    <property type="entry name" value="L,D-transpeptidase catalytic domain-like"/>
    <property type="match status" value="1"/>
</dbReference>
<evidence type="ECO:0000256" key="5">
    <source>
        <dbReference type="ARBA" id="ARBA00022984"/>
    </source>
</evidence>
<dbReference type="EMBL" id="CP032695">
    <property type="protein sequence ID" value="AYG63251.1"/>
    <property type="molecule type" value="Genomic_DNA"/>
</dbReference>
<dbReference type="OrthoDB" id="9787225at2"/>
<dbReference type="Gene3D" id="1.10.101.10">
    <property type="entry name" value="PGBD-like superfamily/PGBD"/>
    <property type="match status" value="1"/>
</dbReference>
<dbReference type="InterPro" id="IPR005490">
    <property type="entry name" value="LD_TPept_cat_dom"/>
</dbReference>
<evidence type="ECO:0000256" key="8">
    <source>
        <dbReference type="SAM" id="SignalP"/>
    </source>
</evidence>
<dbReference type="PANTHER" id="PTHR30582:SF30">
    <property type="entry name" value="BLR4375 PROTEIN"/>
    <property type="match status" value="1"/>
</dbReference>
<dbReference type="SUPFAM" id="SSF47090">
    <property type="entry name" value="PGBD-like"/>
    <property type="match status" value="1"/>
</dbReference>
<evidence type="ECO:0000256" key="6">
    <source>
        <dbReference type="ARBA" id="ARBA00023316"/>
    </source>
</evidence>
<evidence type="ECO:0000256" key="3">
    <source>
        <dbReference type="ARBA" id="ARBA00022679"/>
    </source>
</evidence>
<dbReference type="GO" id="GO:0008360">
    <property type="term" value="P:regulation of cell shape"/>
    <property type="evidence" value="ECO:0007669"/>
    <property type="project" value="UniProtKB-UniRule"/>
</dbReference>
<dbReference type="KEGG" id="rjg:CCGE525_31735"/>
<reference evidence="10 11" key="1">
    <citation type="submission" date="2018-10" db="EMBL/GenBank/DDBJ databases">
        <title>Rhizobium etli, R. leguminosarum and a new Rhizobium genospecies from Phaseolus dumosus.</title>
        <authorList>
            <person name="Ramirez-Puebla S.T."/>
            <person name="Rogel-Hernandez M.A."/>
            <person name="Guerrero G."/>
            <person name="Ormeno-Orrillo E."/>
            <person name="Martinez-Romero J.C."/>
            <person name="Negrete-Yankelevich S."/>
            <person name="Martinez-Romero E."/>
        </authorList>
    </citation>
    <scope>NUCLEOTIDE SEQUENCE [LARGE SCALE GENOMIC DNA]</scope>
    <source>
        <strain evidence="10 11">CCGE525</strain>
        <plasmid evidence="11">prccge525c</plasmid>
    </source>
</reference>